<dbReference type="InterPro" id="IPR009833">
    <property type="entry name" value="DUF1398"/>
</dbReference>
<sequence length="129" mass="14410">MFSLNQIKAAHNKVKSGADFPAFIQDLIELGVSHYETAVADGHTIYFGANQYRISTPAQYETITVANAPDKSQFEIDLKAHQEGETDYATFCYDAARSGIEKWTVFLDEMTCTYFDRSGNEILVEVIPG</sequence>
<name>A0ABS3BK71_9BACT</name>
<dbReference type="SUPFAM" id="SSF160419">
    <property type="entry name" value="YdfO-like"/>
    <property type="match status" value="1"/>
</dbReference>
<dbReference type="Gene3D" id="3.30.1810.10">
    <property type="entry name" value="YdfO-like"/>
    <property type="match status" value="1"/>
</dbReference>
<protein>
    <submittedName>
        <fullName evidence="1">DUF1398 domain-containing protein</fullName>
    </submittedName>
</protein>
<proteinExistence type="predicted"/>
<keyword evidence="2" id="KW-1185">Reference proteome</keyword>
<dbReference type="RefSeq" id="WP_206567680.1">
    <property type="nucleotide sequence ID" value="NZ_JAFKCW010000001.1"/>
</dbReference>
<accession>A0ABS3BK71</accession>
<evidence type="ECO:0000313" key="1">
    <source>
        <dbReference type="EMBL" id="MBN7799698.1"/>
    </source>
</evidence>
<evidence type="ECO:0000313" key="2">
    <source>
        <dbReference type="Proteomes" id="UP000664698"/>
    </source>
</evidence>
<organism evidence="1 2">
    <name type="scientific">Algoriphagus aestuariicola</name>
    <dbReference type="NCBI Taxonomy" id="1852016"/>
    <lineage>
        <taxon>Bacteria</taxon>
        <taxon>Pseudomonadati</taxon>
        <taxon>Bacteroidota</taxon>
        <taxon>Cytophagia</taxon>
        <taxon>Cytophagales</taxon>
        <taxon>Cyclobacteriaceae</taxon>
        <taxon>Algoriphagus</taxon>
    </lineage>
</organism>
<dbReference type="InterPro" id="IPR036696">
    <property type="entry name" value="YdfO-like_sf"/>
</dbReference>
<comment type="caution">
    <text evidence="1">The sequence shown here is derived from an EMBL/GenBank/DDBJ whole genome shotgun (WGS) entry which is preliminary data.</text>
</comment>
<dbReference type="EMBL" id="JAFKCW010000001">
    <property type="protein sequence ID" value="MBN7799698.1"/>
    <property type="molecule type" value="Genomic_DNA"/>
</dbReference>
<gene>
    <name evidence="1" type="ORF">J0A67_02445</name>
</gene>
<dbReference type="Pfam" id="PF07166">
    <property type="entry name" value="DUF1398"/>
    <property type="match status" value="1"/>
</dbReference>
<reference evidence="1 2" key="1">
    <citation type="submission" date="2021-03" db="EMBL/GenBank/DDBJ databases">
        <title>novel species isolated from a fishpond in China.</title>
        <authorList>
            <person name="Lu H."/>
            <person name="Cai Z."/>
        </authorList>
    </citation>
    <scope>NUCLEOTIDE SEQUENCE [LARGE SCALE GENOMIC DNA]</scope>
    <source>
        <strain evidence="1 2">JCM 31546</strain>
    </source>
</reference>
<dbReference type="Proteomes" id="UP000664698">
    <property type="component" value="Unassembled WGS sequence"/>
</dbReference>